<feature type="transmembrane region" description="Helical" evidence="5">
    <location>
        <begin position="411"/>
        <end position="430"/>
    </location>
</feature>
<feature type="transmembrane region" description="Helical" evidence="5">
    <location>
        <begin position="43"/>
        <end position="66"/>
    </location>
</feature>
<keyword evidence="4 5" id="KW-0472">Membrane</keyword>
<dbReference type="InterPro" id="IPR010291">
    <property type="entry name" value="Ion_channel_UNC-93"/>
</dbReference>
<dbReference type="InterPro" id="IPR036259">
    <property type="entry name" value="MFS_trans_sf"/>
</dbReference>
<feature type="transmembrane region" description="Helical" evidence="5">
    <location>
        <begin position="334"/>
        <end position="354"/>
    </location>
</feature>
<keyword evidence="2 5" id="KW-0812">Transmembrane</keyword>
<evidence type="ECO:0000256" key="5">
    <source>
        <dbReference type="SAM" id="Phobius"/>
    </source>
</evidence>
<organism evidence="6 7">
    <name type="scientific">Pleurostoma richardsiae</name>
    <dbReference type="NCBI Taxonomy" id="41990"/>
    <lineage>
        <taxon>Eukaryota</taxon>
        <taxon>Fungi</taxon>
        <taxon>Dikarya</taxon>
        <taxon>Ascomycota</taxon>
        <taxon>Pezizomycotina</taxon>
        <taxon>Sordariomycetes</taxon>
        <taxon>Sordariomycetidae</taxon>
        <taxon>Calosphaeriales</taxon>
        <taxon>Pleurostomataceae</taxon>
        <taxon>Pleurostoma</taxon>
    </lineage>
</organism>
<keyword evidence="3 5" id="KW-1133">Transmembrane helix</keyword>
<dbReference type="InterPro" id="IPR051617">
    <property type="entry name" value="UNC-93-like_regulator"/>
</dbReference>
<feature type="transmembrane region" description="Helical" evidence="5">
    <location>
        <begin position="265"/>
        <end position="283"/>
    </location>
</feature>
<dbReference type="PANTHER" id="PTHR23294">
    <property type="entry name" value="ET TRANSLATION PRODUCT-RELATED"/>
    <property type="match status" value="1"/>
</dbReference>
<gene>
    <name evidence="6" type="ORF">NKR23_g4726</name>
</gene>
<comment type="caution">
    <text evidence="6">The sequence shown here is derived from an EMBL/GenBank/DDBJ whole genome shotgun (WGS) entry which is preliminary data.</text>
</comment>
<dbReference type="PANTHER" id="PTHR23294:SF59">
    <property type="entry name" value="UNC93-LIKE PROTEIN C922.05C"/>
    <property type="match status" value="1"/>
</dbReference>
<feature type="transmembrane region" description="Helical" evidence="5">
    <location>
        <begin position="303"/>
        <end position="322"/>
    </location>
</feature>
<comment type="subcellular location">
    <subcellularLocation>
        <location evidence="1">Membrane</location>
        <topology evidence="1">Multi-pass membrane protein</topology>
    </subcellularLocation>
</comment>
<evidence type="ECO:0000313" key="6">
    <source>
        <dbReference type="EMBL" id="KAJ9149107.1"/>
    </source>
</evidence>
<feature type="transmembrane region" description="Helical" evidence="5">
    <location>
        <begin position="86"/>
        <end position="105"/>
    </location>
</feature>
<reference evidence="6" key="1">
    <citation type="submission" date="2022-07" db="EMBL/GenBank/DDBJ databases">
        <title>Fungi with potential for degradation of polypropylene.</title>
        <authorList>
            <person name="Gostincar C."/>
        </authorList>
    </citation>
    <scope>NUCLEOTIDE SEQUENCE</scope>
    <source>
        <strain evidence="6">EXF-13308</strain>
    </source>
</reference>
<feature type="transmembrane region" description="Helical" evidence="5">
    <location>
        <begin position="380"/>
        <end position="399"/>
    </location>
</feature>
<dbReference type="Proteomes" id="UP001174694">
    <property type="component" value="Unassembled WGS sequence"/>
</dbReference>
<evidence type="ECO:0000256" key="1">
    <source>
        <dbReference type="ARBA" id="ARBA00004141"/>
    </source>
</evidence>
<feature type="transmembrane region" description="Helical" evidence="5">
    <location>
        <begin position="436"/>
        <end position="463"/>
    </location>
</feature>
<name>A0AA38RW52_9PEZI</name>
<feature type="transmembrane region" description="Helical" evidence="5">
    <location>
        <begin position="210"/>
        <end position="229"/>
    </location>
</feature>
<evidence type="ECO:0000256" key="3">
    <source>
        <dbReference type="ARBA" id="ARBA00022989"/>
    </source>
</evidence>
<keyword evidence="6" id="KW-0378">Hydrolase</keyword>
<sequence length="490" mass="54105">MSAKGEKEVDVTSNPSPDVEAADHEVLKGWIYKRFKIGSWKGTYYASPLTQVILVSFVCFLCPGMSNALTGLGGGGQLNPTVANNATVATYSTFAVFSFFAGSICNLIGVKWMLVVGAFGYGVSCASYICYNHTANQGFVIFGGALAGFCAALLWTGQGTIVMAYPAEEKKGKYFSLSWAIFNTGAVLGALIPLGQNVNGSASSSVGDGTYIAFTVLMFAGSATGLTLIRTSKVIREDGSKVIMMQHPSWQSELAGLWKVLRTDYFIVLFFPMFLASNWFYTYQFNDFNLARFNVRTRSLNNVIYWTMQILGSFMFGFALDWERFSRPLRARVGWVMLLLLTLAIWGGGLKYQIGFTRADVPATADERLDWTSPGYGKLFALYIFWGFYDAAFQTTVYWFMGALTNNSRKLAIYAGFYKSIQSAGAAIVWRLDSLAVSYMTMFGVAWGLLLGGLVFALPVVWFKIQEHTLLGKDLDFSDEKEEQIKATKP</sequence>
<dbReference type="GO" id="GO:0016787">
    <property type="term" value="F:hydrolase activity"/>
    <property type="evidence" value="ECO:0007669"/>
    <property type="project" value="UniProtKB-KW"/>
</dbReference>
<dbReference type="EMBL" id="JANBVO010000011">
    <property type="protein sequence ID" value="KAJ9149107.1"/>
    <property type="molecule type" value="Genomic_DNA"/>
</dbReference>
<protein>
    <submittedName>
        <fullName evidence="6">Glycoside hydrolase, superfamily</fullName>
    </submittedName>
</protein>
<keyword evidence="7" id="KW-1185">Reference proteome</keyword>
<evidence type="ECO:0000313" key="7">
    <source>
        <dbReference type="Proteomes" id="UP001174694"/>
    </source>
</evidence>
<feature type="transmembrane region" description="Helical" evidence="5">
    <location>
        <begin position="177"/>
        <end position="198"/>
    </location>
</feature>
<dbReference type="SUPFAM" id="SSF103473">
    <property type="entry name" value="MFS general substrate transporter"/>
    <property type="match status" value="1"/>
</dbReference>
<dbReference type="AlphaFoldDB" id="A0AA38RW52"/>
<dbReference type="GO" id="GO:0016020">
    <property type="term" value="C:membrane"/>
    <property type="evidence" value="ECO:0007669"/>
    <property type="project" value="UniProtKB-SubCell"/>
</dbReference>
<feature type="transmembrane region" description="Helical" evidence="5">
    <location>
        <begin position="137"/>
        <end position="156"/>
    </location>
</feature>
<accession>A0AA38RW52</accession>
<dbReference type="Gene3D" id="1.20.1250.20">
    <property type="entry name" value="MFS general substrate transporter like domains"/>
    <property type="match status" value="1"/>
</dbReference>
<evidence type="ECO:0000256" key="4">
    <source>
        <dbReference type="ARBA" id="ARBA00023136"/>
    </source>
</evidence>
<proteinExistence type="predicted"/>
<evidence type="ECO:0000256" key="2">
    <source>
        <dbReference type="ARBA" id="ARBA00022692"/>
    </source>
</evidence>
<dbReference type="Pfam" id="PF05978">
    <property type="entry name" value="UNC-93"/>
    <property type="match status" value="1"/>
</dbReference>
<feature type="transmembrane region" description="Helical" evidence="5">
    <location>
        <begin position="112"/>
        <end position="131"/>
    </location>
</feature>